<dbReference type="EMBL" id="CP001843">
    <property type="protein sequence ID" value="AEF85570.1"/>
    <property type="molecule type" value="Genomic_DNA"/>
</dbReference>
<dbReference type="AlphaFoldDB" id="F5YIS2"/>
<accession>F5YIS2</accession>
<evidence type="ECO:0008006" key="3">
    <source>
        <dbReference type="Google" id="ProtNLM"/>
    </source>
</evidence>
<sequence>MKVYHGSSAVVNKPDIKFSRKNLDFGKGFYVTSYQEQAENWAKRKALRKGTAPIVSAYTLNEDFDRFQILRFEQDNKAWIDFVCACRSGKDIYRNYDIIIGSVANDKVYTAVDMYYRGIWDIERTLSEIKYYKMNDQYCLITQQFIDAKLLFIDSYEVAL</sequence>
<dbReference type="eggNOG" id="ENOG502Z8QN">
    <property type="taxonomic scope" value="Bacteria"/>
</dbReference>
<dbReference type="STRING" id="545694.TREPR_0822"/>
<dbReference type="Pfam" id="PF13151">
    <property type="entry name" value="DUF3990"/>
    <property type="match status" value="1"/>
</dbReference>
<dbReference type="HOGENOM" id="CLU_075559_1_0_12"/>
<evidence type="ECO:0000313" key="1">
    <source>
        <dbReference type="EMBL" id="AEF85570.1"/>
    </source>
</evidence>
<name>F5YIS2_TREPZ</name>
<keyword evidence="2" id="KW-1185">Reference proteome</keyword>
<organism evidence="1 2">
    <name type="scientific">Treponema primitia (strain ATCC BAA-887 / DSM 12427 / ZAS-2)</name>
    <dbReference type="NCBI Taxonomy" id="545694"/>
    <lineage>
        <taxon>Bacteria</taxon>
        <taxon>Pseudomonadati</taxon>
        <taxon>Spirochaetota</taxon>
        <taxon>Spirochaetia</taxon>
        <taxon>Spirochaetales</taxon>
        <taxon>Treponemataceae</taxon>
        <taxon>Treponema</taxon>
    </lineage>
</organism>
<dbReference type="KEGG" id="tpi:TREPR_0822"/>
<reference evidence="1 2" key="2">
    <citation type="journal article" date="2011" name="ISME J.">
        <title>RNA-seq reveals cooperative metabolic interactions between two termite-gut spirochete species in co-culture.</title>
        <authorList>
            <person name="Rosenthal A.Z."/>
            <person name="Matson E.G."/>
            <person name="Eldar A."/>
            <person name="Leadbetter J.R."/>
        </authorList>
    </citation>
    <scope>NUCLEOTIDE SEQUENCE [LARGE SCALE GENOMIC DNA]</scope>
    <source>
        <strain evidence="2">ATCC BAA-887 / DSM 12427 / ZAS-2</strain>
    </source>
</reference>
<reference evidence="2" key="1">
    <citation type="submission" date="2009-12" db="EMBL/GenBank/DDBJ databases">
        <title>Complete sequence of Treponema primitia strain ZAS-2.</title>
        <authorList>
            <person name="Tetu S.G."/>
            <person name="Matson E."/>
            <person name="Ren Q."/>
            <person name="Seshadri R."/>
            <person name="Elbourne L."/>
            <person name="Hassan K.A."/>
            <person name="Durkin A."/>
            <person name="Radune D."/>
            <person name="Mohamoud Y."/>
            <person name="Shay R."/>
            <person name="Jin S."/>
            <person name="Zhang X."/>
            <person name="Lucey K."/>
            <person name="Ballor N.R."/>
            <person name="Ottesen E."/>
            <person name="Rosenthal R."/>
            <person name="Allen A."/>
            <person name="Leadbetter J.R."/>
            <person name="Paulsen I.T."/>
        </authorList>
    </citation>
    <scope>NUCLEOTIDE SEQUENCE [LARGE SCALE GENOMIC DNA]</scope>
    <source>
        <strain evidence="2">ATCC BAA-887 / DSM 12427 / ZAS-2</strain>
    </source>
</reference>
<dbReference type="Proteomes" id="UP000009223">
    <property type="component" value="Chromosome"/>
</dbReference>
<protein>
    <recommendedName>
        <fullName evidence="3">Sortase</fullName>
    </recommendedName>
</protein>
<gene>
    <name evidence="1" type="ordered locus">TREPR_0822</name>
</gene>
<evidence type="ECO:0000313" key="2">
    <source>
        <dbReference type="Proteomes" id="UP000009223"/>
    </source>
</evidence>
<proteinExistence type="predicted"/>
<dbReference type="RefSeq" id="WP_015709225.1">
    <property type="nucleotide sequence ID" value="NC_015578.1"/>
</dbReference>
<dbReference type="OrthoDB" id="9813772at2"/>
<dbReference type="InterPro" id="IPR025051">
    <property type="entry name" value="DUF3990"/>
</dbReference>